<sequence length="168" mass="18973">MYENPKQAEVQSQDNSDAVHTSAGVREKDLAAHIKQQWKENGNVKASTTRVRPTQKIDPATLCKEYDGFKPLLVEQGPVLMPPIPPRLPSSKDQSDFHDKKTLDSILKAKEQYEQAYERFRGEISAICSVKDNFNLTIARILAEVPQSDLNYEISLIDFQDLRSNNAA</sequence>
<evidence type="ECO:0000256" key="1">
    <source>
        <dbReference type="SAM" id="MobiDB-lite"/>
    </source>
</evidence>
<keyword evidence="3" id="KW-1185">Reference proteome</keyword>
<evidence type="ECO:0000313" key="3">
    <source>
        <dbReference type="Proteomes" id="UP000756346"/>
    </source>
</evidence>
<proteinExistence type="predicted"/>
<dbReference type="EMBL" id="JAGTJQ010000016">
    <property type="protein sequence ID" value="KAH7010875.1"/>
    <property type="molecule type" value="Genomic_DNA"/>
</dbReference>
<accession>A0A9P8XTE5</accession>
<dbReference type="RefSeq" id="XP_046004360.1">
    <property type="nucleotide sequence ID" value="XM_046157637.1"/>
</dbReference>
<dbReference type="AlphaFoldDB" id="A0A9P8XTE5"/>
<feature type="compositionally biased region" description="Polar residues" evidence="1">
    <location>
        <begin position="9"/>
        <end position="19"/>
    </location>
</feature>
<evidence type="ECO:0000313" key="2">
    <source>
        <dbReference type="EMBL" id="KAH7010875.1"/>
    </source>
</evidence>
<gene>
    <name evidence="2" type="ORF">B0I36DRAFT_356472</name>
</gene>
<feature type="region of interest" description="Disordered" evidence="1">
    <location>
        <begin position="1"/>
        <end position="52"/>
    </location>
</feature>
<protein>
    <submittedName>
        <fullName evidence="2">Uncharacterized protein</fullName>
    </submittedName>
</protein>
<dbReference type="Proteomes" id="UP000756346">
    <property type="component" value="Unassembled WGS sequence"/>
</dbReference>
<organism evidence="2 3">
    <name type="scientific">Microdochium trichocladiopsis</name>
    <dbReference type="NCBI Taxonomy" id="1682393"/>
    <lineage>
        <taxon>Eukaryota</taxon>
        <taxon>Fungi</taxon>
        <taxon>Dikarya</taxon>
        <taxon>Ascomycota</taxon>
        <taxon>Pezizomycotina</taxon>
        <taxon>Sordariomycetes</taxon>
        <taxon>Xylariomycetidae</taxon>
        <taxon>Xylariales</taxon>
        <taxon>Microdochiaceae</taxon>
        <taxon>Microdochium</taxon>
    </lineage>
</organism>
<comment type="caution">
    <text evidence="2">The sequence shown here is derived from an EMBL/GenBank/DDBJ whole genome shotgun (WGS) entry which is preliminary data.</text>
</comment>
<dbReference type="GeneID" id="70187183"/>
<reference evidence="2" key="1">
    <citation type="journal article" date="2021" name="Nat. Commun.">
        <title>Genetic determinants of endophytism in the Arabidopsis root mycobiome.</title>
        <authorList>
            <person name="Mesny F."/>
            <person name="Miyauchi S."/>
            <person name="Thiergart T."/>
            <person name="Pickel B."/>
            <person name="Atanasova L."/>
            <person name="Karlsson M."/>
            <person name="Huettel B."/>
            <person name="Barry K.W."/>
            <person name="Haridas S."/>
            <person name="Chen C."/>
            <person name="Bauer D."/>
            <person name="Andreopoulos W."/>
            <person name="Pangilinan J."/>
            <person name="LaButti K."/>
            <person name="Riley R."/>
            <person name="Lipzen A."/>
            <person name="Clum A."/>
            <person name="Drula E."/>
            <person name="Henrissat B."/>
            <person name="Kohler A."/>
            <person name="Grigoriev I.V."/>
            <person name="Martin F.M."/>
            <person name="Hacquard S."/>
        </authorList>
    </citation>
    <scope>NUCLEOTIDE SEQUENCE</scope>
    <source>
        <strain evidence="2">MPI-CAGE-CH-0230</strain>
    </source>
</reference>
<name>A0A9P8XTE5_9PEZI</name>